<evidence type="ECO:0000313" key="4">
    <source>
        <dbReference type="Proteomes" id="UP000291117"/>
    </source>
</evidence>
<protein>
    <recommendedName>
        <fullName evidence="5">DUF4890 domain-containing protein</fullName>
    </recommendedName>
</protein>
<evidence type="ECO:0008006" key="5">
    <source>
        <dbReference type="Google" id="ProtNLM"/>
    </source>
</evidence>
<comment type="caution">
    <text evidence="3">The sequence shown here is derived from an EMBL/GenBank/DDBJ whole genome shotgun (WGS) entry which is preliminary data.</text>
</comment>
<reference evidence="3 4" key="1">
    <citation type="submission" date="2019-02" db="EMBL/GenBank/DDBJ databases">
        <title>Pedobacter sp. RP-3-8 sp. nov., isolated from Arctic soil.</title>
        <authorList>
            <person name="Dahal R.H."/>
        </authorList>
    </citation>
    <scope>NUCLEOTIDE SEQUENCE [LARGE SCALE GENOMIC DNA]</scope>
    <source>
        <strain evidence="3 4">RP-3-8</strain>
    </source>
</reference>
<dbReference type="AlphaFoldDB" id="A0A4R0MSJ2"/>
<dbReference type="RefSeq" id="WP_131611032.1">
    <property type="nucleotide sequence ID" value="NZ_SJSM01000017.1"/>
</dbReference>
<name>A0A4R0MSJ2_9SPHI</name>
<dbReference type="OrthoDB" id="1363060at2"/>
<feature type="region of interest" description="Disordered" evidence="1">
    <location>
        <begin position="46"/>
        <end position="66"/>
    </location>
</feature>
<accession>A0A4R0MSJ2</accession>
<sequence>MKKGALLFGLMLAATTIFAQDKPKSMKVRRDSVFTVMKLSDENRQKMHDAISESSKAQKAIKDDATLTDEQKKEKVTVIRKEMSAKEKVIMTPEQAQIWKDFNISIRKPKQ</sequence>
<dbReference type="Proteomes" id="UP000291117">
    <property type="component" value="Unassembled WGS sequence"/>
</dbReference>
<evidence type="ECO:0000256" key="2">
    <source>
        <dbReference type="SAM" id="SignalP"/>
    </source>
</evidence>
<feature type="signal peptide" evidence="2">
    <location>
        <begin position="1"/>
        <end position="19"/>
    </location>
</feature>
<evidence type="ECO:0000313" key="3">
    <source>
        <dbReference type="EMBL" id="TCC89965.1"/>
    </source>
</evidence>
<evidence type="ECO:0000256" key="1">
    <source>
        <dbReference type="SAM" id="MobiDB-lite"/>
    </source>
</evidence>
<keyword evidence="2" id="KW-0732">Signal</keyword>
<dbReference type="EMBL" id="SJSM01000017">
    <property type="protein sequence ID" value="TCC89965.1"/>
    <property type="molecule type" value="Genomic_DNA"/>
</dbReference>
<gene>
    <name evidence="3" type="ORF">EZ444_20570</name>
</gene>
<keyword evidence="4" id="KW-1185">Reference proteome</keyword>
<feature type="chain" id="PRO_5020632233" description="DUF4890 domain-containing protein" evidence="2">
    <location>
        <begin position="20"/>
        <end position="111"/>
    </location>
</feature>
<organism evidence="3 4">
    <name type="scientific">Pedobacter hiemivivus</name>
    <dbReference type="NCBI Taxonomy" id="2530454"/>
    <lineage>
        <taxon>Bacteria</taxon>
        <taxon>Pseudomonadati</taxon>
        <taxon>Bacteroidota</taxon>
        <taxon>Sphingobacteriia</taxon>
        <taxon>Sphingobacteriales</taxon>
        <taxon>Sphingobacteriaceae</taxon>
        <taxon>Pedobacter</taxon>
    </lineage>
</organism>
<proteinExistence type="predicted"/>